<evidence type="ECO:0000256" key="8">
    <source>
        <dbReference type="HAMAP-Rule" id="MF_00193"/>
    </source>
</evidence>
<evidence type="ECO:0000256" key="4">
    <source>
        <dbReference type="ARBA" id="ARBA00022741"/>
    </source>
</evidence>
<evidence type="ECO:0000256" key="1">
    <source>
        <dbReference type="ARBA" id="ARBA00005859"/>
    </source>
</evidence>
<feature type="binding site" evidence="8">
    <location>
        <position position="40"/>
    </location>
    <ligand>
        <name>Mg(2+)</name>
        <dbReference type="ChEBI" id="CHEBI:18420"/>
    </ligand>
</feature>
<dbReference type="CDD" id="cd00553">
    <property type="entry name" value="NAD_synthase"/>
    <property type="match status" value="1"/>
</dbReference>
<dbReference type="EC" id="6.3.1.5" evidence="8 10"/>
<evidence type="ECO:0000256" key="2">
    <source>
        <dbReference type="ARBA" id="ARBA00022598"/>
    </source>
</evidence>
<reference evidence="12 13" key="1">
    <citation type="submission" date="2018-01" db="EMBL/GenBank/DDBJ databases">
        <title>Metagenomic assembled genomes from two thermal pools in the Uzon Caldera, Kamchatka, Russia.</title>
        <authorList>
            <person name="Wilkins L."/>
            <person name="Ettinger C."/>
        </authorList>
    </citation>
    <scope>NUCLEOTIDE SEQUENCE [LARGE SCALE GENOMIC DNA]</scope>
    <source>
        <strain evidence="12">ARK-10</strain>
    </source>
</reference>
<dbReference type="HAMAP" id="MF_00193">
    <property type="entry name" value="NadE_ammonia_dep"/>
    <property type="match status" value="1"/>
</dbReference>
<comment type="caution">
    <text evidence="8">Lacks conserved residue(s) required for the propagation of feature annotation.</text>
</comment>
<dbReference type="InterPro" id="IPR003694">
    <property type="entry name" value="NAD_synthase"/>
</dbReference>
<feature type="binding site" evidence="8">
    <location>
        <position position="136"/>
    </location>
    <ligand>
        <name>ATP</name>
        <dbReference type="ChEBI" id="CHEBI:30616"/>
    </ligand>
</feature>
<dbReference type="GO" id="GO:0009435">
    <property type="term" value="P:NAD+ biosynthetic process"/>
    <property type="evidence" value="ECO:0007669"/>
    <property type="project" value="UniProtKB-UniRule"/>
</dbReference>
<sequence>MIDLSLNYELTKKFIIKFIEEEVISNNFKHALLGISGGIDSALVAYLAVEALGSENVFGVLLPYKLSSKNSLDDGLKVVKELGIKHEIIEISDIADCYFEKEKVQDKFRIGNFLARLRMSIIFDKAREFDAIVLGTSNKSEIMLGYTTWYGDMAAGIYPIGDLYKTQVFGLSKYIGIPENILNKKPSADLWPGQTDEEEIGTSYDLIDQILYLYLEERKTKKEIIEMGFKKNDVENILNRMFSTQFKRTLPPVCKISQRTFGHDFLYPHDIFK</sequence>
<feature type="binding site" evidence="8">
    <location>
        <position position="141"/>
    </location>
    <ligand>
        <name>Mg(2+)</name>
        <dbReference type="ChEBI" id="CHEBI:18420"/>
    </ligand>
</feature>
<name>A0A2J6X5C3_9BACT</name>
<keyword evidence="2 8" id="KW-0436">Ligase</keyword>
<dbReference type="GO" id="GO:0005524">
    <property type="term" value="F:ATP binding"/>
    <property type="evidence" value="ECO:0007669"/>
    <property type="project" value="UniProtKB-UniRule"/>
</dbReference>
<evidence type="ECO:0000256" key="10">
    <source>
        <dbReference type="RuleBase" id="RU003812"/>
    </source>
</evidence>
<dbReference type="Proteomes" id="UP000236910">
    <property type="component" value="Unassembled WGS sequence"/>
</dbReference>
<dbReference type="Gene3D" id="3.40.50.620">
    <property type="entry name" value="HUPs"/>
    <property type="match status" value="1"/>
</dbReference>
<evidence type="ECO:0000256" key="7">
    <source>
        <dbReference type="ARBA" id="ARBA00023027"/>
    </source>
</evidence>
<dbReference type="GO" id="GO:0046872">
    <property type="term" value="F:metal ion binding"/>
    <property type="evidence" value="ECO:0007669"/>
    <property type="project" value="UniProtKB-KW"/>
</dbReference>
<evidence type="ECO:0000256" key="9">
    <source>
        <dbReference type="RuleBase" id="RU003811"/>
    </source>
</evidence>
<evidence type="ECO:0000256" key="5">
    <source>
        <dbReference type="ARBA" id="ARBA00022840"/>
    </source>
</evidence>
<feature type="binding site" description="in other chain" evidence="8">
    <location>
        <position position="116"/>
    </location>
    <ligand>
        <name>deamido-NAD(+)</name>
        <dbReference type="ChEBI" id="CHEBI:58437"/>
        <note>ligand shared between two neighboring subunits</note>
    </ligand>
</feature>
<comment type="similarity">
    <text evidence="1 8 9">Belongs to the NAD synthetase family.</text>
</comment>
<feature type="binding site" evidence="8">
    <location>
        <begin position="34"/>
        <end position="41"/>
    </location>
    <ligand>
        <name>ATP</name>
        <dbReference type="ChEBI" id="CHEBI:30616"/>
    </ligand>
</feature>
<keyword evidence="4 8" id="KW-0547">Nucleotide-binding</keyword>
<dbReference type="UniPathway" id="UPA00253">
    <property type="reaction ID" value="UER00333"/>
</dbReference>
<dbReference type="NCBIfam" id="TIGR00552">
    <property type="entry name" value="nadE"/>
    <property type="match status" value="1"/>
</dbReference>
<comment type="pathway">
    <text evidence="8">Cofactor biosynthesis; NAD(+) biosynthesis; NAD(+) from deamido-NAD(+) (ammonia route): step 1/1.</text>
</comment>
<dbReference type="PANTHER" id="PTHR23090">
    <property type="entry name" value="NH 3 /GLUTAMINE-DEPENDENT NAD + SYNTHETASE"/>
    <property type="match status" value="1"/>
</dbReference>
<feature type="binding site" evidence="8">
    <location>
        <position position="165"/>
    </location>
    <ligand>
        <name>ATP</name>
        <dbReference type="ChEBI" id="CHEBI:30616"/>
    </ligand>
</feature>
<dbReference type="InterPro" id="IPR022310">
    <property type="entry name" value="NAD/GMP_synthase"/>
</dbReference>
<keyword evidence="5 8" id="KW-0067">ATP-binding</keyword>
<organism evidence="12 13">
    <name type="scientific">Caldisericum exile</name>
    <dbReference type="NCBI Taxonomy" id="693075"/>
    <lineage>
        <taxon>Bacteria</taxon>
        <taxon>Pseudomonadati</taxon>
        <taxon>Caldisericota/Cryosericota group</taxon>
        <taxon>Caldisericota</taxon>
        <taxon>Caldisericia</taxon>
        <taxon>Caldisericales</taxon>
        <taxon>Caldisericaceae</taxon>
        <taxon>Caldisericum</taxon>
    </lineage>
</organism>
<dbReference type="SUPFAM" id="SSF52402">
    <property type="entry name" value="Adenine nucleotide alpha hydrolases-like"/>
    <property type="match status" value="1"/>
</dbReference>
<evidence type="ECO:0000313" key="12">
    <source>
        <dbReference type="EMBL" id="PMP81788.1"/>
    </source>
</evidence>
<evidence type="ECO:0000256" key="3">
    <source>
        <dbReference type="ARBA" id="ARBA00022723"/>
    </source>
</evidence>
<dbReference type="GO" id="GO:0003952">
    <property type="term" value="F:NAD+ synthase (glutamine-hydrolyzing) activity"/>
    <property type="evidence" value="ECO:0007669"/>
    <property type="project" value="InterPro"/>
</dbReference>
<evidence type="ECO:0000313" key="13">
    <source>
        <dbReference type="Proteomes" id="UP000236910"/>
    </source>
</evidence>
<feature type="binding site" evidence="8">
    <location>
        <position position="187"/>
    </location>
    <ligand>
        <name>ATP</name>
        <dbReference type="ChEBI" id="CHEBI:30616"/>
    </ligand>
</feature>
<dbReference type="GO" id="GO:0005737">
    <property type="term" value="C:cytoplasm"/>
    <property type="evidence" value="ECO:0007669"/>
    <property type="project" value="InterPro"/>
</dbReference>
<keyword evidence="7 8" id="KW-0520">NAD</keyword>
<dbReference type="NCBIfam" id="NF010587">
    <property type="entry name" value="PRK13980.1"/>
    <property type="match status" value="1"/>
</dbReference>
<dbReference type="InterPro" id="IPR022926">
    <property type="entry name" value="NH(3)-dep_NAD(+)_synth"/>
</dbReference>
<dbReference type="AlphaFoldDB" id="A0A2J6X5C3"/>
<gene>
    <name evidence="8" type="primary">nadE</name>
    <name evidence="12" type="ORF">C0175_04800</name>
</gene>
<proteinExistence type="inferred from homology"/>
<dbReference type="PANTHER" id="PTHR23090:SF9">
    <property type="entry name" value="GLUTAMINE-DEPENDENT NAD(+) SYNTHETASE"/>
    <property type="match status" value="1"/>
</dbReference>
<feature type="domain" description="NAD/GMP synthase" evidence="11">
    <location>
        <begin position="15"/>
        <end position="251"/>
    </location>
</feature>
<protein>
    <recommendedName>
        <fullName evidence="8 10">NH(3)-dependent NAD(+) synthetase</fullName>
        <ecNumber evidence="8 10">6.3.1.5</ecNumber>
    </recommendedName>
</protein>
<evidence type="ECO:0000259" key="11">
    <source>
        <dbReference type="Pfam" id="PF02540"/>
    </source>
</evidence>
<dbReference type="FunFam" id="3.40.50.620:FF:000106">
    <property type="entry name" value="Glutamine-dependent NAD(+) synthetase"/>
    <property type="match status" value="1"/>
</dbReference>
<comment type="caution">
    <text evidence="12">The sequence shown here is derived from an EMBL/GenBank/DDBJ whole genome shotgun (WGS) entry which is preliminary data.</text>
</comment>
<dbReference type="GO" id="GO:0004359">
    <property type="term" value="F:glutaminase activity"/>
    <property type="evidence" value="ECO:0007669"/>
    <property type="project" value="InterPro"/>
</dbReference>
<accession>A0A2J6X5C3</accession>
<evidence type="ECO:0000256" key="6">
    <source>
        <dbReference type="ARBA" id="ARBA00022842"/>
    </source>
</evidence>
<dbReference type="RefSeq" id="WP_416084722.1">
    <property type="nucleotide sequence ID" value="NZ_JBNARP010000019.1"/>
</dbReference>
<dbReference type="GO" id="GO:0008795">
    <property type="term" value="F:NAD+ synthase activity"/>
    <property type="evidence" value="ECO:0007669"/>
    <property type="project" value="UniProtKB-UniRule"/>
</dbReference>
<comment type="catalytic activity">
    <reaction evidence="8 10">
        <text>deamido-NAD(+) + NH4(+) + ATP = AMP + diphosphate + NAD(+) + H(+)</text>
        <dbReference type="Rhea" id="RHEA:21188"/>
        <dbReference type="ChEBI" id="CHEBI:15378"/>
        <dbReference type="ChEBI" id="CHEBI:28938"/>
        <dbReference type="ChEBI" id="CHEBI:30616"/>
        <dbReference type="ChEBI" id="CHEBI:33019"/>
        <dbReference type="ChEBI" id="CHEBI:57540"/>
        <dbReference type="ChEBI" id="CHEBI:58437"/>
        <dbReference type="ChEBI" id="CHEBI:456215"/>
        <dbReference type="EC" id="6.3.1.5"/>
    </reaction>
</comment>
<keyword evidence="6 8" id="KW-0460">Magnesium</keyword>
<dbReference type="InterPro" id="IPR014729">
    <property type="entry name" value="Rossmann-like_a/b/a_fold"/>
</dbReference>
<comment type="function">
    <text evidence="8">Catalyzes the ATP-dependent amidation of deamido-NAD to form NAD. Uses ammonia as a nitrogen source.</text>
</comment>
<dbReference type="EMBL" id="PNIX01000282">
    <property type="protein sequence ID" value="PMP81788.1"/>
    <property type="molecule type" value="Genomic_DNA"/>
</dbReference>
<keyword evidence="3 8" id="KW-0479">Metal-binding</keyword>
<comment type="subunit">
    <text evidence="8">Homodimer.</text>
</comment>
<dbReference type="Pfam" id="PF02540">
    <property type="entry name" value="NAD_synthase"/>
    <property type="match status" value="1"/>
</dbReference>